<dbReference type="InterPro" id="IPR003406">
    <property type="entry name" value="Glyco_trans_14"/>
</dbReference>
<keyword evidence="11" id="KW-0479">Metal-binding</keyword>
<protein>
    <recommendedName>
        <fullName evidence="8">Xylosyltransferase 1</fullName>
        <ecNumber evidence="7">2.4.2.26</ecNumber>
    </recommendedName>
    <alternativeName>
        <fullName evidence="16">Peptide O-xylosyltransferase 1</fullName>
    </alternativeName>
    <alternativeName>
        <fullName evidence="17">Xylosyltransferase I</fullName>
    </alternativeName>
</protein>
<keyword evidence="10" id="KW-0808">Transferase</keyword>
<comment type="cofactor">
    <cofactor evidence="1">
        <name>a divalent metal cation</name>
        <dbReference type="ChEBI" id="CHEBI:60240"/>
    </cofactor>
</comment>
<organism evidence="22 23">
    <name type="scientific">Erpetoichthys calabaricus</name>
    <name type="common">Rope fish</name>
    <name type="synonym">Calamoichthys calabaricus</name>
    <dbReference type="NCBI Taxonomy" id="27687"/>
    <lineage>
        <taxon>Eukaryota</taxon>
        <taxon>Metazoa</taxon>
        <taxon>Chordata</taxon>
        <taxon>Craniata</taxon>
        <taxon>Vertebrata</taxon>
        <taxon>Euteleostomi</taxon>
        <taxon>Actinopterygii</taxon>
        <taxon>Polypteriformes</taxon>
        <taxon>Polypteridae</taxon>
        <taxon>Erpetoichthys</taxon>
    </lineage>
</organism>
<dbReference type="Pfam" id="PF12529">
    <property type="entry name" value="Xylo_C"/>
    <property type="match status" value="1"/>
</dbReference>
<evidence type="ECO:0000256" key="1">
    <source>
        <dbReference type="ARBA" id="ARBA00001968"/>
    </source>
</evidence>
<comment type="subcellular location">
    <subcellularLocation>
        <location evidence="2">Golgi apparatus membrane</location>
        <topology evidence="2">Single-pass type II membrane protein</topology>
    </subcellularLocation>
</comment>
<comment type="pathway">
    <text evidence="4">Glycan metabolism; heparan sulfate biosynthesis.</text>
</comment>
<evidence type="ECO:0000256" key="17">
    <source>
        <dbReference type="ARBA" id="ARBA00032285"/>
    </source>
</evidence>
<feature type="compositionally biased region" description="Basic and acidic residues" evidence="19">
    <location>
        <begin position="159"/>
        <end position="174"/>
    </location>
</feature>
<evidence type="ECO:0000256" key="5">
    <source>
        <dbReference type="ARBA" id="ARBA00010195"/>
    </source>
</evidence>
<name>A0A8C4SR25_ERPCA</name>
<dbReference type="GO" id="GO:0030158">
    <property type="term" value="F:protein xylosyltransferase activity"/>
    <property type="evidence" value="ECO:0007669"/>
    <property type="project" value="UniProtKB-EC"/>
</dbReference>
<dbReference type="EC" id="2.4.2.26" evidence="7"/>
<evidence type="ECO:0000256" key="7">
    <source>
        <dbReference type="ARBA" id="ARBA00011972"/>
    </source>
</evidence>
<comment type="catalytic activity">
    <reaction evidence="18">
        <text>UDP-alpha-D-xylose + L-seryl-[protein] = 3-O-(beta-D-xylosyl)-L-seryl-[protein] + UDP + H(+)</text>
        <dbReference type="Rhea" id="RHEA:50192"/>
        <dbReference type="Rhea" id="RHEA-COMP:9863"/>
        <dbReference type="Rhea" id="RHEA-COMP:12567"/>
        <dbReference type="ChEBI" id="CHEBI:15378"/>
        <dbReference type="ChEBI" id="CHEBI:29999"/>
        <dbReference type="ChEBI" id="CHEBI:57632"/>
        <dbReference type="ChEBI" id="CHEBI:58223"/>
        <dbReference type="ChEBI" id="CHEBI:132085"/>
        <dbReference type="EC" id="2.4.2.26"/>
    </reaction>
</comment>
<evidence type="ECO:0000256" key="11">
    <source>
        <dbReference type="ARBA" id="ARBA00022723"/>
    </source>
</evidence>
<evidence type="ECO:0000256" key="19">
    <source>
        <dbReference type="SAM" id="MobiDB-lite"/>
    </source>
</evidence>
<dbReference type="InterPro" id="IPR024448">
    <property type="entry name" value="XylT_C"/>
</dbReference>
<dbReference type="PANTHER" id="PTHR46025:SF2">
    <property type="entry name" value="XYLOSYLTRANSFERASE 1"/>
    <property type="match status" value="1"/>
</dbReference>
<dbReference type="Proteomes" id="UP000694620">
    <property type="component" value="Chromosome 11"/>
</dbReference>
<evidence type="ECO:0000313" key="22">
    <source>
        <dbReference type="Ensembl" id="ENSECRP00000020739.1"/>
    </source>
</evidence>
<keyword evidence="20" id="KW-0812">Transmembrane</keyword>
<evidence type="ECO:0000256" key="4">
    <source>
        <dbReference type="ARBA" id="ARBA00005093"/>
    </source>
</evidence>
<evidence type="ECO:0000256" key="2">
    <source>
        <dbReference type="ARBA" id="ARBA00004323"/>
    </source>
</evidence>
<dbReference type="Ensembl" id="ENSECRT00000021191.1">
    <property type="protein sequence ID" value="ENSECRP00000020739.1"/>
    <property type="gene ID" value="ENSECRG00000013951.1"/>
</dbReference>
<feature type="compositionally biased region" description="Low complexity" evidence="19">
    <location>
        <begin position="250"/>
        <end position="269"/>
    </location>
</feature>
<dbReference type="GO" id="GO:0050650">
    <property type="term" value="P:chondroitin sulfate proteoglycan biosynthetic process"/>
    <property type="evidence" value="ECO:0007669"/>
    <property type="project" value="TreeGrafter"/>
</dbReference>
<evidence type="ECO:0000256" key="14">
    <source>
        <dbReference type="ARBA" id="ARBA00023157"/>
    </source>
</evidence>
<evidence type="ECO:0000256" key="20">
    <source>
        <dbReference type="SAM" id="Phobius"/>
    </source>
</evidence>
<dbReference type="AlphaFoldDB" id="A0A8C4SR25"/>
<evidence type="ECO:0000256" key="6">
    <source>
        <dbReference type="ARBA" id="ARBA00011245"/>
    </source>
</evidence>
<keyword evidence="12" id="KW-0333">Golgi apparatus</keyword>
<feature type="compositionally biased region" description="Polar residues" evidence="19">
    <location>
        <begin position="176"/>
        <end position="191"/>
    </location>
</feature>
<gene>
    <name evidence="22" type="primary">XYLT1</name>
    <name evidence="22" type="synonym">xylt1</name>
</gene>
<dbReference type="InterPro" id="IPR043538">
    <property type="entry name" value="XYLT"/>
</dbReference>
<dbReference type="Pfam" id="PF02485">
    <property type="entry name" value="Branch"/>
    <property type="match status" value="1"/>
</dbReference>
<evidence type="ECO:0000256" key="15">
    <source>
        <dbReference type="ARBA" id="ARBA00023180"/>
    </source>
</evidence>
<evidence type="ECO:0000256" key="3">
    <source>
        <dbReference type="ARBA" id="ARBA00004840"/>
    </source>
</evidence>
<feature type="transmembrane region" description="Helical" evidence="20">
    <location>
        <begin position="74"/>
        <end position="93"/>
    </location>
</feature>
<reference evidence="22" key="2">
    <citation type="submission" date="2025-08" db="UniProtKB">
        <authorList>
            <consortium name="Ensembl"/>
        </authorList>
    </citation>
    <scope>IDENTIFICATION</scope>
</reference>
<dbReference type="PANTHER" id="PTHR46025">
    <property type="entry name" value="XYLOSYLTRANSFERASE OXT"/>
    <property type="match status" value="1"/>
</dbReference>
<evidence type="ECO:0000259" key="21">
    <source>
        <dbReference type="Pfam" id="PF12529"/>
    </source>
</evidence>
<comment type="pathway">
    <text evidence="3">Glycan metabolism; chondroitin sulfate biosynthesis.</text>
</comment>
<evidence type="ECO:0000256" key="9">
    <source>
        <dbReference type="ARBA" id="ARBA00022676"/>
    </source>
</evidence>
<keyword evidence="13 20" id="KW-0472">Membrane</keyword>
<proteinExistence type="inferred from homology"/>
<keyword evidence="15" id="KW-0325">Glycoprotein</keyword>
<feature type="domain" description="Xylosyltransferase C-terminal" evidence="21">
    <location>
        <begin position="652"/>
        <end position="833"/>
    </location>
</feature>
<keyword evidence="23" id="KW-1185">Reference proteome</keyword>
<feature type="region of interest" description="Disordered" evidence="19">
    <location>
        <begin position="229"/>
        <end position="289"/>
    </location>
</feature>
<comment type="similarity">
    <text evidence="5">Belongs to the glycosyltransferase 14 family. XylT subfamily.</text>
</comment>
<dbReference type="UniPathway" id="UPA00755"/>
<evidence type="ECO:0000313" key="23">
    <source>
        <dbReference type="Proteomes" id="UP000694620"/>
    </source>
</evidence>
<dbReference type="GO" id="GO:0046872">
    <property type="term" value="F:metal ion binding"/>
    <property type="evidence" value="ECO:0007669"/>
    <property type="project" value="UniProtKB-KW"/>
</dbReference>
<keyword evidence="14" id="KW-1015">Disulfide bond</keyword>
<accession>A0A8C4SR25</accession>
<evidence type="ECO:0000256" key="18">
    <source>
        <dbReference type="ARBA" id="ARBA00047847"/>
    </source>
</evidence>
<reference evidence="22" key="1">
    <citation type="submission" date="2021-06" db="EMBL/GenBank/DDBJ databases">
        <authorList>
            <consortium name="Wellcome Sanger Institute Data Sharing"/>
        </authorList>
    </citation>
    <scope>NUCLEOTIDE SEQUENCE [LARGE SCALE GENOMIC DNA]</scope>
</reference>
<feature type="compositionally biased region" description="Basic and acidic residues" evidence="19">
    <location>
        <begin position="98"/>
        <end position="112"/>
    </location>
</feature>
<reference evidence="22" key="3">
    <citation type="submission" date="2025-09" db="UniProtKB">
        <authorList>
            <consortium name="Ensembl"/>
        </authorList>
    </citation>
    <scope>IDENTIFICATION</scope>
</reference>
<sequence length="999" mass="113357">MTVMVCDHRRAPVLQCPTHRLIARARALVLSLSLFLHISARLQPQSPAQRPARLTLKMVGGPCARRLARRSRSALIAALTVLLLQTLIVWNFSSLDSGESRDSGSSNQEKRDRVRLRGGQRAATNSAGEQPPSLRRGAALHKQQQPDGYYSHRPKEKKMRTDSNNENSVPKDFENSDNSNFGARSQPQKSPTSKHKERLQEKAQAEDGLIPAKGSNEVIQYGERKNVVLRQPGWNGTHHEVSDSSKRGAKQQQQQLQQQSQKPQLVHQKQPGRQARPEGVPPPTGIQIRYEQPPKCEISGKEAISALSRARTKECRQQIAEVYCQHKEGRLMPDKVPRLCPLEGKANINVQWDEDSVEAPVQNPVRIAFVLVVHGRASRQLARMFKAIYHVDHYYYIHVDQRSNYLHRQVVAIASQYQNVRVTPWHMSTIWGGASLLTMYLQSMKDLLNMADWKWDFFINLSAADYPIRTNDQLVAFLSKYRDMNFLKSHGRDNARFIRKQGLDRLFFECDTHMWRLGDRKIPEGISVDGGSDWFLLNRKFVDYVINSQDALVTSMKRFYAFTLLPAESFFHTVLENSPHCETMVDNNLRITNWNRKLGCKCQYKHIVDWCGCSPNDFKPSDFHRFQQTARPTFFARKFEASVNQEIVTQLDTFLFGALPVGTPGLKTYWENVFDSPDGVHSISDSQLTHYHAFMRMGLARAASSLQGDPGDSRCRYLPAGHPVSVHLYFLSDHFQGYLVRHQATNLATSKQETLETWVMPKKVFKIANPPSSLGRLQFVEIGTEWDAKERLFRNFGSLIGPMEEPVGMQKWGKGANVTVTVVWVDPTNVIAATYDILIESNAEFTHYRPPLNLPLRPGVWTIKVLHHWNPVAETRFLVTPLAFNNRKPILQEDALKLHNGPAKNSYMDQSFHGLNPVLHIPVHLGQVEAAKRNAGLTGKELERWVDSLVASLWSAMDVCAAGPTGCPVMQACSKTVWSSFSPDPKSEFGPLRHDGRIR</sequence>
<keyword evidence="20" id="KW-1133">Transmembrane helix</keyword>
<dbReference type="GO" id="GO:0000139">
    <property type="term" value="C:Golgi membrane"/>
    <property type="evidence" value="ECO:0007669"/>
    <property type="project" value="UniProtKB-SubCell"/>
</dbReference>
<keyword evidence="9" id="KW-0328">Glycosyltransferase</keyword>
<evidence type="ECO:0000256" key="8">
    <source>
        <dbReference type="ARBA" id="ARBA00015604"/>
    </source>
</evidence>
<comment type="subunit">
    <text evidence="6">Monomer.</text>
</comment>
<evidence type="ECO:0000256" key="16">
    <source>
        <dbReference type="ARBA" id="ARBA00030536"/>
    </source>
</evidence>
<dbReference type="GO" id="GO:0015012">
    <property type="term" value="P:heparan sulfate proteoglycan biosynthetic process"/>
    <property type="evidence" value="ECO:0007669"/>
    <property type="project" value="UniProtKB-UniPathway"/>
</dbReference>
<feature type="compositionally biased region" description="Basic and acidic residues" evidence="19">
    <location>
        <begin position="237"/>
        <end position="246"/>
    </location>
</feature>
<dbReference type="GeneTree" id="ENSGT00940000157381"/>
<evidence type="ECO:0000256" key="10">
    <source>
        <dbReference type="ARBA" id="ARBA00022679"/>
    </source>
</evidence>
<evidence type="ECO:0000256" key="12">
    <source>
        <dbReference type="ARBA" id="ARBA00023034"/>
    </source>
</evidence>
<evidence type="ECO:0000256" key="13">
    <source>
        <dbReference type="ARBA" id="ARBA00023136"/>
    </source>
</evidence>
<feature type="region of interest" description="Disordered" evidence="19">
    <location>
        <begin position="96"/>
        <end position="217"/>
    </location>
</feature>
<dbReference type="UniPathway" id="UPA00756"/>